<proteinExistence type="predicted"/>
<dbReference type="Proteomes" id="UP001225034">
    <property type="component" value="Unassembled WGS sequence"/>
</dbReference>
<organism evidence="2 3">
    <name type="scientific">Alkalicoccobacillus murimartini</name>
    <dbReference type="NCBI Taxonomy" id="171685"/>
    <lineage>
        <taxon>Bacteria</taxon>
        <taxon>Bacillati</taxon>
        <taxon>Bacillota</taxon>
        <taxon>Bacilli</taxon>
        <taxon>Bacillales</taxon>
        <taxon>Bacillaceae</taxon>
        <taxon>Alkalicoccobacillus</taxon>
    </lineage>
</organism>
<keyword evidence="3" id="KW-1185">Reference proteome</keyword>
<accession>A0ABT9YI01</accession>
<evidence type="ECO:0000313" key="3">
    <source>
        <dbReference type="Proteomes" id="UP001225034"/>
    </source>
</evidence>
<protein>
    <submittedName>
        <fullName evidence="2">Uncharacterized protein</fullName>
    </submittedName>
</protein>
<comment type="caution">
    <text evidence="2">The sequence shown here is derived from an EMBL/GenBank/DDBJ whole genome shotgun (WGS) entry which is preliminary data.</text>
</comment>
<feature type="transmembrane region" description="Helical" evidence="1">
    <location>
        <begin position="34"/>
        <end position="52"/>
    </location>
</feature>
<keyword evidence="1" id="KW-1133">Transmembrane helix</keyword>
<evidence type="ECO:0000256" key="1">
    <source>
        <dbReference type="SAM" id="Phobius"/>
    </source>
</evidence>
<dbReference type="EMBL" id="JAUSUA010000003">
    <property type="protein sequence ID" value="MDQ0207485.1"/>
    <property type="molecule type" value="Genomic_DNA"/>
</dbReference>
<gene>
    <name evidence="2" type="ORF">J2S05_002286</name>
</gene>
<sequence>MRVIRLLCFYCIMFIGGLLFVSFIFGMGDLRNEYLPYALLVCAVLSAIHVALPSDQESKAKEIGKVDQNS</sequence>
<keyword evidence="1" id="KW-0812">Transmembrane</keyword>
<evidence type="ECO:0000313" key="2">
    <source>
        <dbReference type="EMBL" id="MDQ0207485.1"/>
    </source>
</evidence>
<feature type="transmembrane region" description="Helical" evidence="1">
    <location>
        <begin position="7"/>
        <end position="28"/>
    </location>
</feature>
<reference evidence="2 3" key="1">
    <citation type="submission" date="2023-07" db="EMBL/GenBank/DDBJ databases">
        <title>Genomic Encyclopedia of Type Strains, Phase IV (KMG-IV): sequencing the most valuable type-strain genomes for metagenomic binning, comparative biology and taxonomic classification.</title>
        <authorList>
            <person name="Goeker M."/>
        </authorList>
    </citation>
    <scope>NUCLEOTIDE SEQUENCE [LARGE SCALE GENOMIC DNA]</scope>
    <source>
        <strain evidence="2 3">DSM 19154</strain>
    </source>
</reference>
<name>A0ABT9YI01_9BACI</name>
<keyword evidence="1" id="KW-0472">Membrane</keyword>